<reference evidence="1 2" key="1">
    <citation type="submission" date="2021-06" db="EMBL/GenBank/DDBJ databases">
        <authorList>
            <person name="Palmer J.M."/>
        </authorList>
    </citation>
    <scope>NUCLEOTIDE SEQUENCE [LARGE SCALE GENOMIC DNA]</scope>
    <source>
        <strain evidence="2">if_2019</strain>
        <tissue evidence="1">Muscle</tissue>
    </source>
</reference>
<organism evidence="1 2">
    <name type="scientific">Ilyodon furcidens</name>
    <name type="common">goldbreast splitfin</name>
    <dbReference type="NCBI Taxonomy" id="33524"/>
    <lineage>
        <taxon>Eukaryota</taxon>
        <taxon>Metazoa</taxon>
        <taxon>Chordata</taxon>
        <taxon>Craniata</taxon>
        <taxon>Vertebrata</taxon>
        <taxon>Euteleostomi</taxon>
        <taxon>Actinopterygii</taxon>
        <taxon>Neopterygii</taxon>
        <taxon>Teleostei</taxon>
        <taxon>Neoteleostei</taxon>
        <taxon>Acanthomorphata</taxon>
        <taxon>Ovalentaria</taxon>
        <taxon>Atherinomorphae</taxon>
        <taxon>Cyprinodontiformes</taxon>
        <taxon>Goodeidae</taxon>
        <taxon>Ilyodon</taxon>
    </lineage>
</organism>
<evidence type="ECO:0000313" key="2">
    <source>
        <dbReference type="Proteomes" id="UP001482620"/>
    </source>
</evidence>
<comment type="caution">
    <text evidence="1">The sequence shown here is derived from an EMBL/GenBank/DDBJ whole genome shotgun (WGS) entry which is preliminary data.</text>
</comment>
<proteinExistence type="predicted"/>
<protein>
    <submittedName>
        <fullName evidence="1">Uncharacterized protein</fullName>
    </submittedName>
</protein>
<dbReference type="Proteomes" id="UP001482620">
    <property type="component" value="Unassembled WGS sequence"/>
</dbReference>
<gene>
    <name evidence="1" type="ORF">ILYODFUR_032638</name>
</gene>
<evidence type="ECO:0000313" key="1">
    <source>
        <dbReference type="EMBL" id="MEQ2245889.1"/>
    </source>
</evidence>
<keyword evidence="2" id="KW-1185">Reference proteome</keyword>
<name>A0ABV0UM09_9TELE</name>
<sequence length="88" mass="9456">MCKCALRDSSLSGFSTSSNVSGMFSRGGFAVIGALGLTAEQSRLNVFIMTHDPASRNSPYIFTSQYSVPVWCYLLAVEEESCSILSAC</sequence>
<dbReference type="EMBL" id="JAHRIQ010074866">
    <property type="protein sequence ID" value="MEQ2245889.1"/>
    <property type="molecule type" value="Genomic_DNA"/>
</dbReference>
<accession>A0ABV0UM09</accession>